<protein>
    <submittedName>
        <fullName evidence="1">Uncharacterized protein</fullName>
    </submittedName>
</protein>
<accession>A0A8T1GXS8</accession>
<proteinExistence type="predicted"/>
<name>A0A8T1GXS8_9STRA</name>
<sequence length="163" mass="18896">MDTDSGYIAFSCENPFKDCIKPELRDHFDEHKYEWFPRDYNAEVAKFDRRTPGLFKEEWRGDAMVSLSSKNYICYLPDEERKVKVSAKGIQQGRGRNVDVLNPGGFETVVRNRITLRGTNKGFRLSKETKAIITYTQTKTALNYYYDKRQVMSDGISTTPLNV</sequence>
<comment type="caution">
    <text evidence="1">The sequence shown here is derived from an EMBL/GenBank/DDBJ whole genome shotgun (WGS) entry which is preliminary data.</text>
</comment>
<evidence type="ECO:0000313" key="1">
    <source>
        <dbReference type="EMBL" id="KAG3193998.1"/>
    </source>
</evidence>
<gene>
    <name evidence="1" type="ORF">PC129_g24958</name>
</gene>
<organism evidence="1 2">
    <name type="scientific">Phytophthora cactorum</name>
    <dbReference type="NCBI Taxonomy" id="29920"/>
    <lineage>
        <taxon>Eukaryota</taxon>
        <taxon>Sar</taxon>
        <taxon>Stramenopiles</taxon>
        <taxon>Oomycota</taxon>
        <taxon>Peronosporomycetes</taxon>
        <taxon>Peronosporales</taxon>
        <taxon>Peronosporaceae</taxon>
        <taxon>Phytophthora</taxon>
    </lineage>
</organism>
<evidence type="ECO:0000313" key="2">
    <source>
        <dbReference type="Proteomes" id="UP000760860"/>
    </source>
</evidence>
<dbReference type="AlphaFoldDB" id="A0A8T1GXS8"/>
<reference evidence="1" key="1">
    <citation type="submission" date="2018-05" db="EMBL/GenBank/DDBJ databases">
        <title>Effector identification in a new, highly contiguous assembly of the strawberry crown rot pathogen Phytophthora cactorum.</title>
        <authorList>
            <person name="Armitage A.D."/>
            <person name="Nellist C.F."/>
            <person name="Bates H."/>
            <person name="Vickerstaff R.J."/>
            <person name="Harrison R.J."/>
        </authorList>
    </citation>
    <scope>NUCLEOTIDE SEQUENCE</scope>
    <source>
        <strain evidence="1">P421</strain>
    </source>
</reference>
<dbReference type="Proteomes" id="UP000760860">
    <property type="component" value="Unassembled WGS sequence"/>
</dbReference>
<dbReference type="PANTHER" id="PTHR33206:SF1">
    <property type="entry name" value="DNA-DIRECTED DNA POLYMERASE"/>
    <property type="match status" value="1"/>
</dbReference>
<dbReference type="PANTHER" id="PTHR33206">
    <property type="entry name" value="PROTEIN CBG10425"/>
    <property type="match status" value="1"/>
</dbReference>
<dbReference type="EMBL" id="RCMV01004624">
    <property type="protein sequence ID" value="KAG3193998.1"/>
    <property type="molecule type" value="Genomic_DNA"/>
</dbReference>
<dbReference type="VEuPathDB" id="FungiDB:PC110_g21777"/>